<dbReference type="EMBL" id="CAXKWB010000112">
    <property type="protein sequence ID" value="CAL4059381.1"/>
    <property type="molecule type" value="Genomic_DNA"/>
</dbReference>
<gene>
    <name evidence="1" type="ORF">MNOR_LOCUS503</name>
</gene>
<comment type="caution">
    <text evidence="1">The sequence shown here is derived from an EMBL/GenBank/DDBJ whole genome shotgun (WGS) entry which is preliminary data.</text>
</comment>
<accession>A0AAV2PI27</accession>
<dbReference type="AlphaFoldDB" id="A0AAV2PI27"/>
<proteinExistence type="predicted"/>
<dbReference type="Proteomes" id="UP001497623">
    <property type="component" value="Unassembled WGS sequence"/>
</dbReference>
<keyword evidence="2" id="KW-1185">Reference proteome</keyword>
<evidence type="ECO:0000313" key="2">
    <source>
        <dbReference type="Proteomes" id="UP001497623"/>
    </source>
</evidence>
<name>A0AAV2PI27_MEGNR</name>
<protein>
    <submittedName>
        <fullName evidence="1">Uncharacterized protein</fullName>
    </submittedName>
</protein>
<evidence type="ECO:0000313" key="1">
    <source>
        <dbReference type="EMBL" id="CAL4059381.1"/>
    </source>
</evidence>
<feature type="non-terminal residue" evidence="1">
    <location>
        <position position="165"/>
    </location>
</feature>
<organism evidence="1 2">
    <name type="scientific">Meganyctiphanes norvegica</name>
    <name type="common">Northern krill</name>
    <name type="synonym">Thysanopoda norvegica</name>
    <dbReference type="NCBI Taxonomy" id="48144"/>
    <lineage>
        <taxon>Eukaryota</taxon>
        <taxon>Metazoa</taxon>
        <taxon>Ecdysozoa</taxon>
        <taxon>Arthropoda</taxon>
        <taxon>Crustacea</taxon>
        <taxon>Multicrustacea</taxon>
        <taxon>Malacostraca</taxon>
        <taxon>Eumalacostraca</taxon>
        <taxon>Eucarida</taxon>
        <taxon>Euphausiacea</taxon>
        <taxon>Euphausiidae</taxon>
        <taxon>Meganyctiphanes</taxon>
    </lineage>
</organism>
<sequence>MSELDCDKNSLLQEILGADNEENIRILISKLDELQHKDYFNLVSEYMKFVFNIKGCNDIIMNCDMLLKPEDISDPYIRLQLLCFKNIFRKHYSDFDDKMAEGIFIAIKEIIVDKYIACVHWSMFNTHVLITLVKNIQAPYIGYKSILWWNDAEYLNINFQVKFYA</sequence>
<reference evidence="1 2" key="1">
    <citation type="submission" date="2024-05" db="EMBL/GenBank/DDBJ databases">
        <authorList>
            <person name="Wallberg A."/>
        </authorList>
    </citation>
    <scope>NUCLEOTIDE SEQUENCE [LARGE SCALE GENOMIC DNA]</scope>
</reference>